<feature type="compositionally biased region" description="Pro residues" evidence="1">
    <location>
        <begin position="266"/>
        <end position="276"/>
    </location>
</feature>
<name>C1D2S1_DEIDV</name>
<reference evidence="2 3" key="1">
    <citation type="journal article" date="2009" name="PLoS Genet.">
        <title>Alliance of proteomics and genomics to unravel the specificities of Sahara bacterium Deinococcus deserti.</title>
        <authorList>
            <person name="de Groot A."/>
            <person name="Dulermo R."/>
            <person name="Ortet P."/>
            <person name="Blanchard L."/>
            <person name="Guerin P."/>
            <person name="Fernandez B."/>
            <person name="Vacherie B."/>
            <person name="Dossat C."/>
            <person name="Jolivet E."/>
            <person name="Siguier P."/>
            <person name="Chandler M."/>
            <person name="Barakat M."/>
            <person name="Dedieu A."/>
            <person name="Barbe V."/>
            <person name="Heulin T."/>
            <person name="Sommer S."/>
            <person name="Achouak W."/>
            <person name="Armengaud J."/>
        </authorList>
    </citation>
    <scope>NUCLEOTIDE SEQUENCE [LARGE SCALE GENOMIC DNA]</scope>
    <source>
        <strain evidence="3">DSM 17065 / CIP 109153 / LMG 22923 / VCD115</strain>
        <plasmid evidence="3">pDeide2</plasmid>
    </source>
</reference>
<organism evidence="2 3">
    <name type="scientific">Deinococcus deserti (strain DSM 17065 / CIP 109153 / LMG 22923 / VCD115)</name>
    <dbReference type="NCBI Taxonomy" id="546414"/>
    <lineage>
        <taxon>Bacteria</taxon>
        <taxon>Thermotogati</taxon>
        <taxon>Deinococcota</taxon>
        <taxon>Deinococci</taxon>
        <taxon>Deinococcales</taxon>
        <taxon>Deinococcaceae</taxon>
        <taxon>Deinococcus</taxon>
    </lineage>
</organism>
<dbReference type="Gene3D" id="2.60.40.1120">
    <property type="entry name" value="Carboxypeptidase-like, regulatory domain"/>
    <property type="match status" value="1"/>
</dbReference>
<protein>
    <recommendedName>
        <fullName evidence="4">Carboxypeptidase regulatory-like domain-containing protein</fullName>
    </recommendedName>
</protein>
<evidence type="ECO:0000256" key="1">
    <source>
        <dbReference type="SAM" id="MobiDB-lite"/>
    </source>
</evidence>
<evidence type="ECO:0000313" key="2">
    <source>
        <dbReference type="EMBL" id="ACO47710.1"/>
    </source>
</evidence>
<keyword evidence="3" id="KW-1185">Reference proteome</keyword>
<feature type="region of interest" description="Disordered" evidence="1">
    <location>
        <begin position="254"/>
        <end position="276"/>
    </location>
</feature>
<accession>C1D2S1</accession>
<feature type="compositionally biased region" description="Low complexity" evidence="1">
    <location>
        <begin position="254"/>
        <end position="265"/>
    </location>
</feature>
<keyword evidence="2" id="KW-0614">Plasmid</keyword>
<sequence length="416" mass="44153">MKARPGQLTGAVKTTTGRPVAGARVNIFGFTKAGTEFRTTARTGNDGVYAVTLPAGGLYRVSNAFAPLKTAQGVVDHRLHPLERNFEVLSSNTSGLVRNFELRLSGLKPAETNASGNPRDPVSYYGQIIRVLLTGDGPTTDQQSTVLTFRLMPVGRLADGSEGRTLTLRRTVKHLRTEEGLGFDLDKTQLLHDVPLGVYSVTATVSRSAGAAQGILLSLDGSARRPAVTVNFRPSESTPGTSIFNVHAHLEGAAAAAPQSQRPTPAMSPTPAPTLTPEPSSVIRGHINAPNAYPGNVLLVLEDYAITPEDALLEVRFRSLDGAPDLVVRRTLRQIRAGNVGDNSRPLTETGYLPLLNPGAFLVSAALVSAHGEGRTVDLRPDGVAAGREVPLRWAPAERYGVGGGKVVYVTINRTP</sequence>
<dbReference type="EMBL" id="CP001116">
    <property type="protein sequence ID" value="ACO47710.1"/>
    <property type="molecule type" value="Genomic_DNA"/>
</dbReference>
<geneLocation type="plasmid" evidence="3">
    <name>pDeide2</name>
</geneLocation>
<evidence type="ECO:0000313" key="3">
    <source>
        <dbReference type="Proteomes" id="UP000002208"/>
    </source>
</evidence>
<dbReference type="AlphaFoldDB" id="C1D2S1"/>
<dbReference type="KEGG" id="ddr:Deide_2p00520"/>
<proteinExistence type="predicted"/>
<dbReference type="InterPro" id="IPR008969">
    <property type="entry name" value="CarboxyPept-like_regulatory"/>
</dbReference>
<evidence type="ECO:0008006" key="4">
    <source>
        <dbReference type="Google" id="ProtNLM"/>
    </source>
</evidence>
<dbReference type="SUPFAM" id="SSF49464">
    <property type="entry name" value="Carboxypeptidase regulatory domain-like"/>
    <property type="match status" value="1"/>
</dbReference>
<dbReference type="Proteomes" id="UP000002208">
    <property type="component" value="Plasmid 2"/>
</dbReference>
<gene>
    <name evidence="2" type="ordered locus">Deide_2p00520</name>
</gene>
<dbReference type="HOGENOM" id="CLU_660085_0_0_0"/>